<reference evidence="4" key="1">
    <citation type="submission" date="2023-10" db="EMBL/GenBank/DDBJ databases">
        <title>Genome assembly of Pristionchus species.</title>
        <authorList>
            <person name="Yoshida K."/>
            <person name="Sommer R.J."/>
        </authorList>
    </citation>
    <scope>NUCLEOTIDE SEQUENCE</scope>
    <source>
        <strain evidence="4">RS5133</strain>
    </source>
</reference>
<dbReference type="InterPro" id="IPR053322">
    <property type="entry name" value="PLA2-like"/>
</dbReference>
<feature type="chain" id="PRO_5043675015" description="Phospholipase A2" evidence="3">
    <location>
        <begin position="27"/>
        <end position="113"/>
    </location>
</feature>
<keyword evidence="2" id="KW-0964">Secreted</keyword>
<accession>A0AAV5WJC7</accession>
<dbReference type="GO" id="GO:0006644">
    <property type="term" value="P:phospholipid metabolic process"/>
    <property type="evidence" value="ECO:0007669"/>
    <property type="project" value="InterPro"/>
</dbReference>
<evidence type="ECO:0000313" key="5">
    <source>
        <dbReference type="Proteomes" id="UP001432322"/>
    </source>
</evidence>
<evidence type="ECO:0008006" key="6">
    <source>
        <dbReference type="Google" id="ProtNLM"/>
    </source>
</evidence>
<dbReference type="InterPro" id="IPR036444">
    <property type="entry name" value="PLipase_A2_dom_sf"/>
</dbReference>
<dbReference type="InterPro" id="IPR033113">
    <property type="entry name" value="PLA2_histidine"/>
</dbReference>
<feature type="non-terminal residue" evidence="4">
    <location>
        <position position="1"/>
    </location>
</feature>
<evidence type="ECO:0000256" key="1">
    <source>
        <dbReference type="ARBA" id="ARBA00004613"/>
    </source>
</evidence>
<evidence type="ECO:0000256" key="2">
    <source>
        <dbReference type="ARBA" id="ARBA00022525"/>
    </source>
</evidence>
<keyword evidence="3" id="KW-0732">Signal</keyword>
<organism evidence="4 5">
    <name type="scientific">Pristionchus fissidentatus</name>
    <dbReference type="NCBI Taxonomy" id="1538716"/>
    <lineage>
        <taxon>Eukaryota</taxon>
        <taxon>Metazoa</taxon>
        <taxon>Ecdysozoa</taxon>
        <taxon>Nematoda</taxon>
        <taxon>Chromadorea</taxon>
        <taxon>Rhabditida</taxon>
        <taxon>Rhabditina</taxon>
        <taxon>Diplogasteromorpha</taxon>
        <taxon>Diplogasteroidea</taxon>
        <taxon>Neodiplogasteridae</taxon>
        <taxon>Pristionchus</taxon>
    </lineage>
</organism>
<dbReference type="PROSITE" id="PS00118">
    <property type="entry name" value="PA2_HIS"/>
    <property type="match status" value="1"/>
</dbReference>
<dbReference type="GO" id="GO:0050482">
    <property type="term" value="P:arachidonate secretion"/>
    <property type="evidence" value="ECO:0007669"/>
    <property type="project" value="InterPro"/>
</dbReference>
<feature type="non-terminal residue" evidence="4">
    <location>
        <position position="113"/>
    </location>
</feature>
<evidence type="ECO:0000256" key="3">
    <source>
        <dbReference type="SAM" id="SignalP"/>
    </source>
</evidence>
<dbReference type="SUPFAM" id="SSF48619">
    <property type="entry name" value="Phospholipase A2, PLA2"/>
    <property type="match status" value="1"/>
</dbReference>
<name>A0AAV5WJC7_9BILA</name>
<dbReference type="Gene3D" id="1.20.90.10">
    <property type="entry name" value="Phospholipase A2 domain"/>
    <property type="match status" value="1"/>
</dbReference>
<dbReference type="EMBL" id="BTSY01000006">
    <property type="protein sequence ID" value="GMT32081.1"/>
    <property type="molecule type" value="Genomic_DNA"/>
</dbReference>
<proteinExistence type="predicted"/>
<gene>
    <name evidence="4" type="ORF">PFISCL1PPCAC_23378</name>
</gene>
<protein>
    <recommendedName>
        <fullName evidence="6">Phospholipase A2</fullName>
    </recommendedName>
</protein>
<comment type="subcellular location">
    <subcellularLocation>
        <location evidence="1">Secreted</location>
    </subcellularLocation>
</comment>
<dbReference type="AlphaFoldDB" id="A0AAV5WJC7"/>
<keyword evidence="5" id="KW-1185">Reference proteome</keyword>
<dbReference type="GO" id="GO:0005576">
    <property type="term" value="C:extracellular region"/>
    <property type="evidence" value="ECO:0007669"/>
    <property type="project" value="UniProtKB-SubCell"/>
</dbReference>
<evidence type="ECO:0000313" key="4">
    <source>
        <dbReference type="EMBL" id="GMT32081.1"/>
    </source>
</evidence>
<comment type="caution">
    <text evidence="4">The sequence shown here is derived from an EMBL/GenBank/DDBJ whole genome shotgun (WGS) entry which is preliminary data.</text>
</comment>
<dbReference type="Proteomes" id="UP001432322">
    <property type="component" value="Unassembled WGS sequence"/>
</dbReference>
<dbReference type="PANTHER" id="PTHR34228">
    <property type="entry name" value="PROTEIN CBG09474-RELATED"/>
    <property type="match status" value="1"/>
</dbReference>
<sequence length="113" mass="12383">FPHSGLSICGMRALPLLLVFCAVSRAADWKCGATKEQLDWTRSAIDGMCPTKKDEINNCCIEHDACYKKKTGREPCDETFATCVTKAVERTNCVMLAVGMAYAVRLGGQPSYN</sequence>
<feature type="signal peptide" evidence="3">
    <location>
        <begin position="1"/>
        <end position="26"/>
    </location>
</feature>
<dbReference type="GO" id="GO:0004623">
    <property type="term" value="F:phospholipase A2 activity"/>
    <property type="evidence" value="ECO:0007669"/>
    <property type="project" value="InterPro"/>
</dbReference>